<dbReference type="SUPFAM" id="SSF55073">
    <property type="entry name" value="Nucleotide cyclase"/>
    <property type="match status" value="1"/>
</dbReference>
<evidence type="ECO:0000256" key="1">
    <source>
        <dbReference type="SAM" id="Phobius"/>
    </source>
</evidence>
<dbReference type="SUPFAM" id="SSF141868">
    <property type="entry name" value="EAL domain-like"/>
    <property type="match status" value="1"/>
</dbReference>
<name>A0A3E1R5U4_9BURK</name>
<evidence type="ECO:0000259" key="2">
    <source>
        <dbReference type="PROSITE" id="PS50112"/>
    </source>
</evidence>
<dbReference type="PROSITE" id="PS50883">
    <property type="entry name" value="EAL"/>
    <property type="match status" value="1"/>
</dbReference>
<dbReference type="PROSITE" id="PS50113">
    <property type="entry name" value="PAC"/>
    <property type="match status" value="3"/>
</dbReference>
<feature type="domain" description="EAL" evidence="4">
    <location>
        <begin position="776"/>
        <end position="1030"/>
    </location>
</feature>
<evidence type="ECO:0000259" key="5">
    <source>
        <dbReference type="PROSITE" id="PS50887"/>
    </source>
</evidence>
<dbReference type="GO" id="GO:0003824">
    <property type="term" value="F:catalytic activity"/>
    <property type="evidence" value="ECO:0007669"/>
    <property type="project" value="UniProtKB-ARBA"/>
</dbReference>
<feature type="domain" description="PAC" evidence="3">
    <location>
        <begin position="549"/>
        <end position="601"/>
    </location>
</feature>
<dbReference type="FunFam" id="3.30.70.270:FF:000001">
    <property type="entry name" value="Diguanylate cyclase domain protein"/>
    <property type="match status" value="1"/>
</dbReference>
<dbReference type="InterPro" id="IPR029787">
    <property type="entry name" value="Nucleotide_cyclase"/>
</dbReference>
<dbReference type="InterPro" id="IPR000700">
    <property type="entry name" value="PAS-assoc_C"/>
</dbReference>
<protein>
    <submittedName>
        <fullName evidence="6">GGDEF domain-containing protein</fullName>
    </submittedName>
</protein>
<dbReference type="AlphaFoldDB" id="A0A3E1R5U4"/>
<evidence type="ECO:0000313" key="6">
    <source>
        <dbReference type="EMBL" id="RFO94726.1"/>
    </source>
</evidence>
<comment type="caution">
    <text evidence="6">The sequence shown here is derived from an EMBL/GenBank/DDBJ whole genome shotgun (WGS) entry which is preliminary data.</text>
</comment>
<keyword evidence="1" id="KW-1133">Transmembrane helix</keyword>
<reference evidence="6 7" key="1">
    <citation type="submission" date="2018-05" db="EMBL/GenBank/DDBJ databases">
        <title>Rhodoferax soyangensis sp.nov., isolated from an oligotrophic freshwater lake.</title>
        <authorList>
            <person name="Park M."/>
        </authorList>
    </citation>
    <scope>NUCLEOTIDE SEQUENCE [LARGE SCALE GENOMIC DNA]</scope>
    <source>
        <strain evidence="6 7">IMCC26218</strain>
    </source>
</reference>
<feature type="domain" description="GGDEF" evidence="5">
    <location>
        <begin position="633"/>
        <end position="767"/>
    </location>
</feature>
<dbReference type="InterPro" id="IPR000014">
    <property type="entry name" value="PAS"/>
</dbReference>
<dbReference type="CDD" id="cd01949">
    <property type="entry name" value="GGDEF"/>
    <property type="match status" value="1"/>
</dbReference>
<accession>A0A3E1R5U4</accession>
<dbReference type="InterPro" id="IPR035919">
    <property type="entry name" value="EAL_sf"/>
</dbReference>
<dbReference type="Gene3D" id="3.20.20.450">
    <property type="entry name" value="EAL domain"/>
    <property type="match status" value="1"/>
</dbReference>
<dbReference type="CDD" id="cd01948">
    <property type="entry name" value="EAL"/>
    <property type="match status" value="1"/>
</dbReference>
<sequence length="1045" mass="116025">MVRTFVATADPTYKAFYQEILDIRDGKSPRPLEYWDVYWDLVQKDQPRPRAFGAAVALLDSMRQAGFTEAEFAQLAQAKKSSDELTQIEIAAMALVEADPAQSPGSAERAIRMLHDDAYRQAKAAIMQPIGEFSRLANQRTMEEVQQAKAHALRMRNLLIAILLVQLLLLWMTRRQLYAILGSSVEGLHRHIVRLGSGDFTSDIQVPAGAQGSVLGWLSEIRARLASLDLHHFKAIVHSTDDAVISRTLAGVVSGWNPGAERIFGYAAAQMVGQTMHALVPPEREDEDARLLASAAAGQRFEHFETVRRSKDGRLVEISATISPILDDAGRVLGVSMIARDISRRKQAELDLQESEIRYRTAFMTSPDAINITRVEDGRYLEVSAGFERMTGWRRDEVVGRTSVELGLWADGGDRQRFMQALERDGRYENLEARFKAKDGHIVVGLMSAHLMVVKGERCLLSVTRDITERKHAEEKLKLAASVFSYAREGITITDAQGTVVDVNDTFTDITGYARGEAIGKNLRILASGRHDKAFFASLWAQLTEKGHWYGEIWNRRKNGDVYAEALTISAVKNSAGVTQNYVGLFSDVTLQKEHEQHLEHIAHYDALTNLPNRVLLADRMKQAMTQALRHKDRVAVAYLDLDGFKDINDRYGHQVGDQLLIAIANNMKQALREGDTLARLGGDEFVAVLLDLHEAADSFAMLNRILAAAATPVQIGDHLLQVSASAGVTFFPQEQNLDADQLLRQADQAMYQAKLAGKNRCQVFDAAHDSNLRVHHESLEHIRIALERQEFVLHYQPKVNMRTGELVGVEALIRWQHPQRGLLAPGAFLPVIESHPLSVELGEWVMDQALTQVERWRAAGMDLQVSVNVGALQLQQPDFVERLQAVLARHPALSPNRLELEILETSALEDVAQVSELIDTCARLGVRFALDDFGTGYSSLTYLKRLHVGLLKIDQSFVRDMLDDPDDLAILEGIIGLAAAFGRQVIAEGVETAAHGRALLHLGCDLAQGYGIARPMPAADIAQWAGSWQPDPSWSELPWLGGGE</sequence>
<dbReference type="NCBIfam" id="TIGR00229">
    <property type="entry name" value="sensory_box"/>
    <property type="match status" value="3"/>
</dbReference>
<dbReference type="Proteomes" id="UP000260665">
    <property type="component" value="Unassembled WGS sequence"/>
</dbReference>
<evidence type="ECO:0000259" key="3">
    <source>
        <dbReference type="PROSITE" id="PS50113"/>
    </source>
</evidence>
<organism evidence="6 7">
    <name type="scientific">Rhodoferax lacus</name>
    <dbReference type="NCBI Taxonomy" id="2184758"/>
    <lineage>
        <taxon>Bacteria</taxon>
        <taxon>Pseudomonadati</taxon>
        <taxon>Pseudomonadota</taxon>
        <taxon>Betaproteobacteria</taxon>
        <taxon>Burkholderiales</taxon>
        <taxon>Comamonadaceae</taxon>
        <taxon>Rhodoferax</taxon>
    </lineage>
</organism>
<dbReference type="CDD" id="cd00130">
    <property type="entry name" value="PAS"/>
    <property type="match status" value="3"/>
</dbReference>
<dbReference type="PANTHER" id="PTHR44757:SF2">
    <property type="entry name" value="BIOFILM ARCHITECTURE MAINTENANCE PROTEIN MBAA"/>
    <property type="match status" value="1"/>
</dbReference>
<feature type="domain" description="PAS" evidence="2">
    <location>
        <begin position="376"/>
        <end position="404"/>
    </location>
</feature>
<feature type="domain" description="PAS" evidence="2">
    <location>
        <begin position="229"/>
        <end position="299"/>
    </location>
</feature>
<keyword evidence="7" id="KW-1185">Reference proteome</keyword>
<dbReference type="InterPro" id="IPR013767">
    <property type="entry name" value="PAS_fold"/>
</dbReference>
<dbReference type="PROSITE" id="PS50112">
    <property type="entry name" value="PAS"/>
    <property type="match status" value="3"/>
</dbReference>
<keyword evidence="1" id="KW-0812">Transmembrane</keyword>
<dbReference type="SMART" id="SM00267">
    <property type="entry name" value="GGDEF"/>
    <property type="match status" value="1"/>
</dbReference>
<dbReference type="InterPro" id="IPR001633">
    <property type="entry name" value="EAL_dom"/>
</dbReference>
<dbReference type="PANTHER" id="PTHR44757">
    <property type="entry name" value="DIGUANYLATE CYCLASE DGCP"/>
    <property type="match status" value="1"/>
</dbReference>
<dbReference type="Gene3D" id="3.30.450.20">
    <property type="entry name" value="PAS domain"/>
    <property type="match status" value="3"/>
</dbReference>
<evidence type="ECO:0000313" key="7">
    <source>
        <dbReference type="Proteomes" id="UP000260665"/>
    </source>
</evidence>
<dbReference type="InterPro" id="IPR035965">
    <property type="entry name" value="PAS-like_dom_sf"/>
</dbReference>
<dbReference type="SMART" id="SM00052">
    <property type="entry name" value="EAL"/>
    <property type="match status" value="1"/>
</dbReference>
<dbReference type="Pfam" id="PF00563">
    <property type="entry name" value="EAL"/>
    <property type="match status" value="1"/>
</dbReference>
<dbReference type="Pfam" id="PF00990">
    <property type="entry name" value="GGDEF"/>
    <property type="match status" value="1"/>
</dbReference>
<dbReference type="EMBL" id="QFZK01000033">
    <property type="protein sequence ID" value="RFO94726.1"/>
    <property type="molecule type" value="Genomic_DNA"/>
</dbReference>
<dbReference type="InterPro" id="IPR000160">
    <property type="entry name" value="GGDEF_dom"/>
</dbReference>
<dbReference type="PROSITE" id="PS50887">
    <property type="entry name" value="GGDEF"/>
    <property type="match status" value="1"/>
</dbReference>
<feature type="transmembrane region" description="Helical" evidence="1">
    <location>
        <begin position="157"/>
        <end position="173"/>
    </location>
</feature>
<feature type="domain" description="PAC" evidence="3">
    <location>
        <begin position="302"/>
        <end position="354"/>
    </location>
</feature>
<evidence type="ECO:0000259" key="4">
    <source>
        <dbReference type="PROSITE" id="PS50883"/>
    </source>
</evidence>
<feature type="domain" description="PAC" evidence="3">
    <location>
        <begin position="429"/>
        <end position="479"/>
    </location>
</feature>
<dbReference type="InterPro" id="IPR052155">
    <property type="entry name" value="Biofilm_reg_signaling"/>
</dbReference>
<dbReference type="Pfam" id="PF00989">
    <property type="entry name" value="PAS"/>
    <property type="match status" value="2"/>
</dbReference>
<dbReference type="SMART" id="SM00086">
    <property type="entry name" value="PAC"/>
    <property type="match status" value="3"/>
</dbReference>
<dbReference type="SMART" id="SM00091">
    <property type="entry name" value="PAS"/>
    <property type="match status" value="3"/>
</dbReference>
<keyword evidence="1" id="KW-0472">Membrane</keyword>
<dbReference type="GO" id="GO:0006355">
    <property type="term" value="P:regulation of DNA-templated transcription"/>
    <property type="evidence" value="ECO:0007669"/>
    <property type="project" value="InterPro"/>
</dbReference>
<feature type="domain" description="PAS" evidence="2">
    <location>
        <begin position="473"/>
        <end position="523"/>
    </location>
</feature>
<dbReference type="SUPFAM" id="SSF55785">
    <property type="entry name" value="PYP-like sensor domain (PAS domain)"/>
    <property type="match status" value="3"/>
</dbReference>
<gene>
    <name evidence="6" type="ORF">DIC66_22125</name>
</gene>
<dbReference type="Gene3D" id="3.30.70.270">
    <property type="match status" value="1"/>
</dbReference>
<proteinExistence type="predicted"/>
<dbReference type="Pfam" id="PF13426">
    <property type="entry name" value="PAS_9"/>
    <property type="match status" value="1"/>
</dbReference>
<dbReference type="NCBIfam" id="TIGR00254">
    <property type="entry name" value="GGDEF"/>
    <property type="match status" value="1"/>
</dbReference>
<dbReference type="InterPro" id="IPR043128">
    <property type="entry name" value="Rev_trsase/Diguanyl_cyclase"/>
</dbReference>
<dbReference type="OrthoDB" id="9813903at2"/>
<dbReference type="InterPro" id="IPR001610">
    <property type="entry name" value="PAC"/>
</dbReference>